<feature type="transmembrane region" description="Helical" evidence="11">
    <location>
        <begin position="317"/>
        <end position="333"/>
    </location>
</feature>
<protein>
    <submittedName>
        <fullName evidence="13">L-fucose:H+ symporter permease</fullName>
    </submittedName>
</protein>
<dbReference type="EMBL" id="BAABGQ010000005">
    <property type="protein sequence ID" value="GAA4497908.1"/>
    <property type="molecule type" value="Genomic_DNA"/>
</dbReference>
<keyword evidence="10 11" id="KW-0472">Membrane</keyword>
<evidence type="ECO:0000256" key="4">
    <source>
        <dbReference type="ARBA" id="ARBA00022448"/>
    </source>
</evidence>
<organism evidence="13 14">
    <name type="scientific">Hymenobacter ginsengisoli</name>
    <dbReference type="NCBI Taxonomy" id="1051626"/>
    <lineage>
        <taxon>Bacteria</taxon>
        <taxon>Pseudomonadati</taxon>
        <taxon>Bacteroidota</taxon>
        <taxon>Cytophagia</taxon>
        <taxon>Cytophagales</taxon>
        <taxon>Hymenobacteraceae</taxon>
        <taxon>Hymenobacter</taxon>
    </lineage>
</organism>
<comment type="similarity">
    <text evidence="3">Belongs to the major facilitator superfamily. FHS transporter (TC 2.A.1.7) family.</text>
</comment>
<evidence type="ECO:0000256" key="5">
    <source>
        <dbReference type="ARBA" id="ARBA00022475"/>
    </source>
</evidence>
<keyword evidence="6" id="KW-0997">Cell inner membrane</keyword>
<feature type="transmembrane region" description="Helical" evidence="11">
    <location>
        <begin position="160"/>
        <end position="179"/>
    </location>
</feature>
<evidence type="ECO:0000256" key="1">
    <source>
        <dbReference type="ARBA" id="ARBA00003321"/>
    </source>
</evidence>
<dbReference type="PROSITE" id="PS50850">
    <property type="entry name" value="MFS"/>
    <property type="match status" value="1"/>
</dbReference>
<reference evidence="14" key="1">
    <citation type="journal article" date="2019" name="Int. J. Syst. Evol. Microbiol.">
        <title>The Global Catalogue of Microorganisms (GCM) 10K type strain sequencing project: providing services to taxonomists for standard genome sequencing and annotation.</title>
        <authorList>
            <consortium name="The Broad Institute Genomics Platform"/>
            <consortium name="The Broad Institute Genome Sequencing Center for Infectious Disease"/>
            <person name="Wu L."/>
            <person name="Ma J."/>
        </authorList>
    </citation>
    <scope>NUCLEOTIDE SEQUENCE [LARGE SCALE GENOMIC DNA]</scope>
    <source>
        <strain evidence="14">JCM 17841</strain>
    </source>
</reference>
<dbReference type="InterPro" id="IPR036259">
    <property type="entry name" value="MFS_trans_sf"/>
</dbReference>
<name>A0ABP8Q631_9BACT</name>
<keyword evidence="9 11" id="KW-1133">Transmembrane helix</keyword>
<dbReference type="InterPro" id="IPR020846">
    <property type="entry name" value="MFS_dom"/>
</dbReference>
<feature type="transmembrane region" description="Helical" evidence="11">
    <location>
        <begin position="291"/>
        <end position="310"/>
    </location>
</feature>
<gene>
    <name evidence="13" type="primary">fucP_2</name>
    <name evidence="13" type="ORF">GCM10023172_13690</name>
</gene>
<evidence type="ECO:0000313" key="14">
    <source>
        <dbReference type="Proteomes" id="UP001501243"/>
    </source>
</evidence>
<feature type="transmembrane region" description="Helical" evidence="11">
    <location>
        <begin position="118"/>
        <end position="139"/>
    </location>
</feature>
<evidence type="ECO:0000256" key="11">
    <source>
        <dbReference type="SAM" id="Phobius"/>
    </source>
</evidence>
<evidence type="ECO:0000313" key="13">
    <source>
        <dbReference type="EMBL" id="GAA4497908.1"/>
    </source>
</evidence>
<sequence length="437" mass="45654">MAAPIISSPAAASGPALSAGPAPRYTSALSAVTTLFFLWGFITCLNDILIPYLKAIFQLSFAQANFINLCFFGAYFLMSIPAGKLVARVGYKRGMLLGFAVAAVGAFLFYPAAAQRVYGLFLGALFVLASGITILQVAANPYVSILGPARSASARLTLTQAFNSLGTFLAPLLGSALILSRLPKLNTAASAASIDVTAVQMPYLIIGTALLLISLLLSRVNLPQIVPPTEAAGSAVDADSTRAWHYRNLVFGVVGIFAYVGAEVSIGSHLVSYLALPDVMGLDPKSAGDRVALYWGAAMVGRFGGAYLLNKFSPAKLLAFNAICAVALVLISINTTGSIAMWTLLAVGLMNSIMWPVIFPLALAGLGRHTEEGSGLLCTAVVGGALVPLLFGVVADHSGLRTALVLPMLCYAYIVWYGLRGSRRPAAALTTPPIAFT</sequence>
<feature type="transmembrane region" description="Helical" evidence="11">
    <location>
        <begin position="249"/>
        <end position="271"/>
    </location>
</feature>
<dbReference type="Proteomes" id="UP001501243">
    <property type="component" value="Unassembled WGS sequence"/>
</dbReference>
<evidence type="ECO:0000259" key="12">
    <source>
        <dbReference type="PROSITE" id="PS50850"/>
    </source>
</evidence>
<comment type="subcellular location">
    <subcellularLocation>
        <location evidence="2">Cell inner membrane</location>
        <topology evidence="2">Multi-pass membrane protein</topology>
    </subcellularLocation>
</comment>
<evidence type="ECO:0000256" key="9">
    <source>
        <dbReference type="ARBA" id="ARBA00022989"/>
    </source>
</evidence>
<keyword evidence="14" id="KW-1185">Reference proteome</keyword>
<proteinExistence type="inferred from homology"/>
<evidence type="ECO:0000256" key="7">
    <source>
        <dbReference type="ARBA" id="ARBA00022597"/>
    </source>
</evidence>
<evidence type="ECO:0000256" key="2">
    <source>
        <dbReference type="ARBA" id="ARBA00004429"/>
    </source>
</evidence>
<dbReference type="InterPro" id="IPR011701">
    <property type="entry name" value="MFS"/>
</dbReference>
<dbReference type="PANTHER" id="PTHR43702:SF3">
    <property type="entry name" value="PROTEIN TSGA"/>
    <property type="match status" value="1"/>
</dbReference>
<evidence type="ECO:0000256" key="8">
    <source>
        <dbReference type="ARBA" id="ARBA00022692"/>
    </source>
</evidence>
<feature type="transmembrane region" description="Helical" evidence="11">
    <location>
        <begin position="28"/>
        <end position="53"/>
    </location>
</feature>
<dbReference type="Gene3D" id="1.20.1250.20">
    <property type="entry name" value="MFS general substrate transporter like domains"/>
    <property type="match status" value="2"/>
</dbReference>
<keyword evidence="7" id="KW-0762">Sugar transport</keyword>
<dbReference type="RefSeq" id="WP_208133444.1">
    <property type="nucleotide sequence ID" value="NZ_BAABGQ010000005.1"/>
</dbReference>
<evidence type="ECO:0000256" key="3">
    <source>
        <dbReference type="ARBA" id="ARBA00009120"/>
    </source>
</evidence>
<evidence type="ECO:0000256" key="6">
    <source>
        <dbReference type="ARBA" id="ARBA00022519"/>
    </source>
</evidence>
<dbReference type="PANTHER" id="PTHR43702">
    <property type="entry name" value="L-FUCOSE-PROTON SYMPORTER"/>
    <property type="match status" value="1"/>
</dbReference>
<feature type="transmembrane region" description="Helical" evidence="11">
    <location>
        <begin position="199"/>
        <end position="217"/>
    </location>
</feature>
<accession>A0ABP8Q631</accession>
<comment type="function">
    <text evidence="1">Intake of glucose and galactose.</text>
</comment>
<feature type="transmembrane region" description="Helical" evidence="11">
    <location>
        <begin position="65"/>
        <end position="87"/>
    </location>
</feature>
<keyword evidence="5" id="KW-1003">Cell membrane</keyword>
<comment type="caution">
    <text evidence="13">The sequence shown here is derived from an EMBL/GenBank/DDBJ whole genome shotgun (WGS) entry which is preliminary data.</text>
</comment>
<dbReference type="InterPro" id="IPR050375">
    <property type="entry name" value="MFS_TsgA-like"/>
</dbReference>
<dbReference type="CDD" id="cd17394">
    <property type="entry name" value="MFS_FucP_like"/>
    <property type="match status" value="1"/>
</dbReference>
<feature type="transmembrane region" description="Helical" evidence="11">
    <location>
        <begin position="339"/>
        <end position="363"/>
    </location>
</feature>
<feature type="transmembrane region" description="Helical" evidence="11">
    <location>
        <begin position="94"/>
        <end position="112"/>
    </location>
</feature>
<keyword evidence="8 11" id="KW-0812">Transmembrane</keyword>
<dbReference type="SUPFAM" id="SSF103473">
    <property type="entry name" value="MFS general substrate transporter"/>
    <property type="match status" value="1"/>
</dbReference>
<dbReference type="NCBIfam" id="TIGR01272">
    <property type="entry name" value="gluP"/>
    <property type="match status" value="1"/>
</dbReference>
<dbReference type="Pfam" id="PF07690">
    <property type="entry name" value="MFS_1"/>
    <property type="match status" value="1"/>
</dbReference>
<evidence type="ECO:0000256" key="10">
    <source>
        <dbReference type="ARBA" id="ARBA00023136"/>
    </source>
</evidence>
<feature type="transmembrane region" description="Helical" evidence="11">
    <location>
        <begin position="400"/>
        <end position="419"/>
    </location>
</feature>
<feature type="transmembrane region" description="Helical" evidence="11">
    <location>
        <begin position="375"/>
        <end position="394"/>
    </location>
</feature>
<feature type="domain" description="Major facilitator superfamily (MFS) profile" evidence="12">
    <location>
        <begin position="28"/>
        <end position="437"/>
    </location>
</feature>
<keyword evidence="4" id="KW-0813">Transport</keyword>
<dbReference type="InterPro" id="IPR005964">
    <property type="entry name" value="Glc/Gal_transptr_bac"/>
</dbReference>